<dbReference type="PANTHER" id="PTHR10063">
    <property type="entry name" value="TUBERIN"/>
    <property type="match status" value="1"/>
</dbReference>
<evidence type="ECO:0000313" key="4">
    <source>
        <dbReference type="Proteomes" id="UP000694843"/>
    </source>
</evidence>
<feature type="compositionally biased region" description="Low complexity" evidence="2">
    <location>
        <begin position="621"/>
        <end position="637"/>
    </location>
</feature>
<accession>A0A979FGT9</accession>
<feature type="region of interest" description="Disordered" evidence="2">
    <location>
        <begin position="616"/>
        <end position="706"/>
    </location>
</feature>
<dbReference type="GO" id="GO:0005634">
    <property type="term" value="C:nucleus"/>
    <property type="evidence" value="ECO:0007669"/>
    <property type="project" value="InterPro"/>
</dbReference>
<dbReference type="PANTHER" id="PTHR10063:SF11">
    <property type="entry name" value="RHO GTPASE-ACTIVATING PROTEIN CG5521-RELATED"/>
    <property type="match status" value="1"/>
</dbReference>
<dbReference type="InterPro" id="IPR046859">
    <property type="entry name" value="RGPA/RALGAPB_N"/>
</dbReference>
<dbReference type="GeneID" id="108668654"/>
<feature type="compositionally biased region" description="Low complexity" evidence="2">
    <location>
        <begin position="685"/>
        <end position="695"/>
    </location>
</feature>
<dbReference type="InterPro" id="IPR027107">
    <property type="entry name" value="Tuberin/Ral-act_asu"/>
</dbReference>
<gene>
    <name evidence="5" type="primary">LOC108668654</name>
</gene>
<feature type="compositionally biased region" description="Polar residues" evidence="2">
    <location>
        <begin position="299"/>
        <end position="310"/>
    </location>
</feature>
<feature type="region of interest" description="Disordered" evidence="2">
    <location>
        <begin position="299"/>
        <end position="343"/>
    </location>
</feature>
<reference evidence="5" key="1">
    <citation type="submission" date="2025-08" db="UniProtKB">
        <authorList>
            <consortium name="RefSeq"/>
        </authorList>
    </citation>
    <scope>IDENTIFICATION</scope>
    <source>
        <tissue evidence="5">Whole organism</tissue>
    </source>
</reference>
<proteinExistence type="predicted"/>
<name>A0A979FGT9_HYAAZ</name>
<feature type="domain" description="Ral GTPase-activating protein subunit alpha/beta N-terminal" evidence="3">
    <location>
        <begin position="476"/>
        <end position="598"/>
    </location>
</feature>
<feature type="compositionally biased region" description="Polar residues" evidence="2">
    <location>
        <begin position="638"/>
        <end position="657"/>
    </location>
</feature>
<dbReference type="RefSeq" id="XP_047736141.1">
    <property type="nucleotide sequence ID" value="XM_047880185.1"/>
</dbReference>
<evidence type="ECO:0000259" key="3">
    <source>
        <dbReference type="Pfam" id="PF20412"/>
    </source>
</evidence>
<keyword evidence="1" id="KW-0597">Phosphoprotein</keyword>
<protein>
    <submittedName>
        <fullName evidence="5">Ral GTPase-activating protein subunit alpha-1</fullName>
    </submittedName>
</protein>
<dbReference type="Proteomes" id="UP000694843">
    <property type="component" value="Unplaced"/>
</dbReference>
<dbReference type="Pfam" id="PF20412">
    <property type="entry name" value="RALGAPB_N"/>
    <property type="match status" value="1"/>
</dbReference>
<feature type="region of interest" description="Disordered" evidence="2">
    <location>
        <begin position="1"/>
        <end position="24"/>
    </location>
</feature>
<keyword evidence="4" id="KW-1185">Reference proteome</keyword>
<sequence>MFKKNTSSADVKKSQQKCVDPKKDTPTRLKHLRIVLDNCELTELKSFLDANYSPVFYVFYDAFIFFETQLQQKGFSVQQRPHREDLEQSLFVLERLLCLLPQLFTRRWQCNALTHVFKKLLHRGNNIRLRREGCRLFILWYMIVGESKTPDMDAMFASLVPGFPTPPPRAVLPTTSSDGTKVSPIEAMAIIPSSSTDKTPDDITAYFLSSLLDFMVTQVRKVEWRGGTKTEHCHVAFSYLFSMFRAVYLPYIFPNFSSSNSLYRPNLELPELRSSPGKSLYGTCQVVLIRWVRQYVSSVPPATQPPLSRQHTGDERRGENTSQEGTGSTSDQDSVSSAHYANDASAGEEARLVREVLFSTRSNVNFIHELFRQALCLSFRYSEAIKTVILCYRDWIQMTGDVPIFLLEPSECDSEELESPGSQTDGGRRGRSDSYLVAINRDNNVRAGLQNVLQVFVTSAANVFLLQVSPDYPLLLDEQVEHCKHVLNTYRYMVMNTRMERKTWEQLLIVLFHITSQTLSGRHVKPKEDSLGGRFASALFQTLIVSWIKANLSVVVSGELWDQLLSTLSSLSHLDELVKEWAVSKNIVTSILARHVYGLEVNNLPLDRVNERRAIKRGSKSHNASIRSSHSSANFSRTWNGVKQQQQQAGGSATPSVGASAVLPHLPEETSLTGSEQYHRRRMNSSSSSQHHPSSGEGVGHHQDVVMPTCPHRHYHNHHHHQHHHNCPTRLVRVLSDSNLHMRKVYDRYEHVMKCRSTSALHQYTCEGVSCDQKSVMAGGSVRGWLPDVAVVLWKRVLGLLGDPNNTAVVSPAINAMVFSHLTDLSNVLIKLRDNQGISVDNQSTPPPPELVPPITLIAPWCLKALNLPNAYQRGKLLAYRLLCSMLVRRHDLPPSRDLLTAFYGALHQGLLGQDQEVISCLVGACGPHFFSLGLPGSSMLMLDFIFAANTVVAAPEGKQGGVFPREEAISLLGSLLPLASLSPTVPVLQPQHGSFTLMNCSDVKDHILTVLLKSGKRDGYWRTRSLALCALASSLYHQLNQPPPHPRLTDAVSVLLAALKIGRLVGQVAADLLMLLSDHSEALLDHYPDMPPRIIQEGMKLPQEVMKLPQEVMKLQQEVMKLPQEVMKLPQEVMKLPQEVMKLPQEVMKLPQEVMKLPQEVMKLPQEVVDVVSAGGASSTVLSKALAVYVADFSTAQMSQRLLYLLWHCPLGVSAQRLSSFVVESDDLPGCASEEPTGDVFLSPHVQISALNNNCLFSMVQLPALHGPGVAGYDLSCAISRASSRGTRRCCAPSSDALDGCNSSSLPSLDDSCNSSSLPSLDDSCNSSSLPSLDDSCNSSSLPSLDDSCNSSSLPSLDDSCHCSVLPSLDDSCHCSVLPSLDDSCNSSSLPSLDDSCHCSVLPSLDDSCVMSVSR</sequence>
<organism evidence="4 5">
    <name type="scientific">Hyalella azteca</name>
    <name type="common">Amphipod</name>
    <dbReference type="NCBI Taxonomy" id="294128"/>
    <lineage>
        <taxon>Eukaryota</taxon>
        <taxon>Metazoa</taxon>
        <taxon>Ecdysozoa</taxon>
        <taxon>Arthropoda</taxon>
        <taxon>Crustacea</taxon>
        <taxon>Multicrustacea</taxon>
        <taxon>Malacostraca</taxon>
        <taxon>Eumalacostraca</taxon>
        <taxon>Peracarida</taxon>
        <taxon>Amphipoda</taxon>
        <taxon>Senticaudata</taxon>
        <taxon>Talitrida</taxon>
        <taxon>Talitroidea</taxon>
        <taxon>Hyalellidae</taxon>
        <taxon>Hyalella</taxon>
    </lineage>
</organism>
<evidence type="ECO:0000256" key="2">
    <source>
        <dbReference type="SAM" id="MobiDB-lite"/>
    </source>
</evidence>
<dbReference type="GO" id="GO:0005096">
    <property type="term" value="F:GTPase activator activity"/>
    <property type="evidence" value="ECO:0007669"/>
    <property type="project" value="InterPro"/>
</dbReference>
<evidence type="ECO:0000256" key="1">
    <source>
        <dbReference type="ARBA" id="ARBA00022553"/>
    </source>
</evidence>
<feature type="compositionally biased region" description="Polar residues" evidence="2">
    <location>
        <begin position="320"/>
        <end position="339"/>
    </location>
</feature>
<dbReference type="OrthoDB" id="19311at2759"/>
<dbReference type="GO" id="GO:0005737">
    <property type="term" value="C:cytoplasm"/>
    <property type="evidence" value="ECO:0007669"/>
    <property type="project" value="TreeGrafter"/>
</dbReference>
<dbReference type="KEGG" id="hazt:108668654"/>
<evidence type="ECO:0000313" key="5">
    <source>
        <dbReference type="RefSeq" id="XP_047736141.1"/>
    </source>
</evidence>